<feature type="transmembrane region" description="Helical" evidence="3">
    <location>
        <begin position="6"/>
        <end position="28"/>
    </location>
</feature>
<dbReference type="NCBIfam" id="TIGR00254">
    <property type="entry name" value="GGDEF"/>
    <property type="match status" value="1"/>
</dbReference>
<organism evidence="5 6">
    <name type="scientific">Allorhizobium borbori</name>
    <dbReference type="NCBI Taxonomy" id="485907"/>
    <lineage>
        <taxon>Bacteria</taxon>
        <taxon>Pseudomonadati</taxon>
        <taxon>Pseudomonadota</taxon>
        <taxon>Alphaproteobacteria</taxon>
        <taxon>Hyphomicrobiales</taxon>
        <taxon>Rhizobiaceae</taxon>
        <taxon>Rhizobium/Agrobacterium group</taxon>
        <taxon>Allorhizobium</taxon>
    </lineage>
</organism>
<evidence type="ECO:0000259" key="4">
    <source>
        <dbReference type="PROSITE" id="PS50887"/>
    </source>
</evidence>
<dbReference type="PROSITE" id="PS50887">
    <property type="entry name" value="GGDEF"/>
    <property type="match status" value="1"/>
</dbReference>
<feature type="transmembrane region" description="Helical" evidence="3">
    <location>
        <begin position="64"/>
        <end position="83"/>
    </location>
</feature>
<proteinExistence type="predicted"/>
<evidence type="ECO:0000256" key="3">
    <source>
        <dbReference type="SAM" id="Phobius"/>
    </source>
</evidence>
<feature type="transmembrane region" description="Helical" evidence="3">
    <location>
        <begin position="149"/>
        <end position="171"/>
    </location>
</feature>
<dbReference type="Proteomes" id="UP000584824">
    <property type="component" value="Unassembled WGS sequence"/>
</dbReference>
<keyword evidence="6" id="KW-1185">Reference proteome</keyword>
<dbReference type="SUPFAM" id="SSF55073">
    <property type="entry name" value="Nucleotide cyclase"/>
    <property type="match status" value="1"/>
</dbReference>
<name>A0A7W6K080_9HYPH</name>
<dbReference type="InterPro" id="IPR050469">
    <property type="entry name" value="Diguanylate_Cyclase"/>
</dbReference>
<gene>
    <name evidence="5" type="ORF">GGQ66_001326</name>
</gene>
<feature type="transmembrane region" description="Helical" evidence="3">
    <location>
        <begin position="114"/>
        <end position="137"/>
    </location>
</feature>
<protein>
    <recommendedName>
        <fullName evidence="1">diguanylate cyclase</fullName>
        <ecNumber evidence="1">2.7.7.65</ecNumber>
    </recommendedName>
</protein>
<dbReference type="PANTHER" id="PTHR45138">
    <property type="entry name" value="REGULATORY COMPONENTS OF SENSORY TRANSDUCTION SYSTEM"/>
    <property type="match status" value="1"/>
</dbReference>
<sequence>MIDIKTGLLIWSLEAASLSAMLLGLWIFVRRSPTLLFWCIGSGLHGLGLAGVAMRGYLPDFISIQVANTSATFGIGLLLAGVLSLDSRPVSFTIFIPAFIWTGGMLFPEIRETLYARIALYHTAAVIGHGLTGMALLQRGGLLSKTRSGLAAMFFLQATLSVTMIVIVLLYKPPTFADIPYAPPLAGVAALCVVGMLVFGTRLMMIDNEDRLKRLAATDPLTGLLNRRGFENAFDTLNATSIPGRPLVALAHLDLDHFKRINDAHGHHAGDSVLVTFARIMDAVMAGRGVVGRLGGEEFACALRVSSAADAVEVTSRIREALRHTPIPVSGTDIIVSACAGIAMAPKGTTLFSLLDGSDRALYAAKRAGRDRIGLDCEDGVAIVSLEDEAAIGDSTDRQVAALHHMGLIGRGG</sequence>
<keyword evidence="3" id="KW-1133">Transmembrane helix</keyword>
<dbReference type="InterPro" id="IPR043128">
    <property type="entry name" value="Rev_trsase/Diguanyl_cyclase"/>
</dbReference>
<comment type="caution">
    <text evidence="5">The sequence shown here is derived from an EMBL/GenBank/DDBJ whole genome shotgun (WGS) entry which is preliminary data.</text>
</comment>
<feature type="domain" description="GGDEF" evidence="4">
    <location>
        <begin position="246"/>
        <end position="378"/>
    </location>
</feature>
<dbReference type="EMBL" id="JACIDU010000004">
    <property type="protein sequence ID" value="MBB4102783.1"/>
    <property type="molecule type" value="Genomic_DNA"/>
</dbReference>
<dbReference type="InterPro" id="IPR029787">
    <property type="entry name" value="Nucleotide_cyclase"/>
</dbReference>
<feature type="transmembrane region" description="Helical" evidence="3">
    <location>
        <begin position="90"/>
        <end position="108"/>
    </location>
</feature>
<keyword evidence="3" id="KW-0472">Membrane</keyword>
<feature type="transmembrane region" description="Helical" evidence="3">
    <location>
        <begin position="183"/>
        <end position="205"/>
    </location>
</feature>
<dbReference type="Gene3D" id="3.30.70.270">
    <property type="match status" value="1"/>
</dbReference>
<evidence type="ECO:0000256" key="1">
    <source>
        <dbReference type="ARBA" id="ARBA00012528"/>
    </source>
</evidence>
<keyword evidence="3" id="KW-0812">Transmembrane</keyword>
<dbReference type="RefSeq" id="WP_183790700.1">
    <property type="nucleotide sequence ID" value="NZ_JACIDU010000004.1"/>
</dbReference>
<evidence type="ECO:0000256" key="2">
    <source>
        <dbReference type="ARBA" id="ARBA00034247"/>
    </source>
</evidence>
<dbReference type="CDD" id="cd01949">
    <property type="entry name" value="GGDEF"/>
    <property type="match status" value="1"/>
</dbReference>
<dbReference type="AlphaFoldDB" id="A0A7W6K080"/>
<dbReference type="InterPro" id="IPR000160">
    <property type="entry name" value="GGDEF_dom"/>
</dbReference>
<evidence type="ECO:0000313" key="6">
    <source>
        <dbReference type="Proteomes" id="UP000584824"/>
    </source>
</evidence>
<dbReference type="PANTHER" id="PTHR45138:SF9">
    <property type="entry name" value="DIGUANYLATE CYCLASE DGCM-RELATED"/>
    <property type="match status" value="1"/>
</dbReference>
<dbReference type="GO" id="GO:0052621">
    <property type="term" value="F:diguanylate cyclase activity"/>
    <property type="evidence" value="ECO:0007669"/>
    <property type="project" value="UniProtKB-EC"/>
</dbReference>
<dbReference type="SMART" id="SM00267">
    <property type="entry name" value="GGDEF"/>
    <property type="match status" value="1"/>
</dbReference>
<evidence type="ECO:0000313" key="5">
    <source>
        <dbReference type="EMBL" id="MBB4102783.1"/>
    </source>
</evidence>
<reference evidence="5 6" key="1">
    <citation type="submission" date="2020-08" db="EMBL/GenBank/DDBJ databases">
        <title>Genomic Encyclopedia of Type Strains, Phase IV (KMG-IV): sequencing the most valuable type-strain genomes for metagenomic binning, comparative biology and taxonomic classification.</title>
        <authorList>
            <person name="Goeker M."/>
        </authorList>
    </citation>
    <scope>NUCLEOTIDE SEQUENCE [LARGE SCALE GENOMIC DNA]</scope>
    <source>
        <strain evidence="5 6">DSM 26385</strain>
    </source>
</reference>
<accession>A0A7W6K080</accession>
<dbReference type="Pfam" id="PF00990">
    <property type="entry name" value="GGDEF"/>
    <property type="match status" value="1"/>
</dbReference>
<dbReference type="EC" id="2.7.7.65" evidence="1"/>
<comment type="catalytic activity">
    <reaction evidence="2">
        <text>2 GTP = 3',3'-c-di-GMP + 2 diphosphate</text>
        <dbReference type="Rhea" id="RHEA:24898"/>
        <dbReference type="ChEBI" id="CHEBI:33019"/>
        <dbReference type="ChEBI" id="CHEBI:37565"/>
        <dbReference type="ChEBI" id="CHEBI:58805"/>
        <dbReference type="EC" id="2.7.7.65"/>
    </reaction>
</comment>